<comment type="caution">
    <text evidence="13">The sequence shown here is derived from an EMBL/GenBank/DDBJ whole genome shotgun (WGS) entry which is preliminary data.</text>
</comment>
<dbReference type="EMBL" id="JABELV010000086">
    <property type="protein sequence ID" value="KAG7531633.1"/>
    <property type="molecule type" value="Genomic_DNA"/>
</dbReference>
<gene>
    <name evidence="13" type="ORF">FFLO_04217</name>
</gene>
<dbReference type="GO" id="GO:0016653">
    <property type="term" value="F:oxidoreductase activity, acting on NAD(P)H, heme protein as acceptor"/>
    <property type="evidence" value="ECO:0007669"/>
    <property type="project" value="TreeGrafter"/>
</dbReference>
<dbReference type="GO" id="GO:0046872">
    <property type="term" value="F:metal ion binding"/>
    <property type="evidence" value="ECO:0007669"/>
    <property type="project" value="UniProtKB-KW"/>
</dbReference>
<evidence type="ECO:0000313" key="14">
    <source>
        <dbReference type="Proteomes" id="UP000812966"/>
    </source>
</evidence>
<dbReference type="GO" id="GO:0006784">
    <property type="term" value="P:heme A biosynthetic process"/>
    <property type="evidence" value="ECO:0007669"/>
    <property type="project" value="InterPro"/>
</dbReference>
<feature type="transmembrane region" description="Helical" evidence="12">
    <location>
        <begin position="326"/>
        <end position="347"/>
    </location>
</feature>
<comment type="cofactor">
    <cofactor evidence="1">
        <name>heme b</name>
        <dbReference type="ChEBI" id="CHEBI:60344"/>
    </cofactor>
</comment>
<dbReference type="AlphaFoldDB" id="A0A8K0JJE1"/>
<comment type="pathway">
    <text evidence="10">Porphyrin-containing compound metabolism; heme A biosynthesis; heme A from heme O: step 1/1.</text>
</comment>
<evidence type="ECO:0000256" key="9">
    <source>
        <dbReference type="ARBA" id="ARBA00023136"/>
    </source>
</evidence>
<evidence type="ECO:0000256" key="10">
    <source>
        <dbReference type="ARBA" id="ARBA00044501"/>
    </source>
</evidence>
<dbReference type="Pfam" id="PF02628">
    <property type="entry name" value="COX15-CtaA"/>
    <property type="match status" value="1"/>
</dbReference>
<feature type="transmembrane region" description="Helical" evidence="12">
    <location>
        <begin position="400"/>
        <end position="417"/>
    </location>
</feature>
<comment type="catalytic activity">
    <reaction evidence="11">
        <text>Fe(II)-heme o + 2 A + H2O = Fe(II)-heme a + 2 AH2</text>
        <dbReference type="Rhea" id="RHEA:63388"/>
        <dbReference type="ChEBI" id="CHEBI:13193"/>
        <dbReference type="ChEBI" id="CHEBI:15377"/>
        <dbReference type="ChEBI" id="CHEBI:17499"/>
        <dbReference type="ChEBI" id="CHEBI:60530"/>
        <dbReference type="ChEBI" id="CHEBI:61715"/>
        <dbReference type="EC" id="1.17.99.9"/>
    </reaction>
    <physiologicalReaction direction="left-to-right" evidence="11">
        <dbReference type="Rhea" id="RHEA:63389"/>
    </physiologicalReaction>
</comment>
<dbReference type="Proteomes" id="UP000812966">
    <property type="component" value="Unassembled WGS sequence"/>
</dbReference>
<feature type="transmembrane region" description="Helical" evidence="12">
    <location>
        <begin position="228"/>
        <end position="246"/>
    </location>
</feature>
<comment type="subcellular location">
    <subcellularLocation>
        <location evidence="2">Membrane</location>
        <topology evidence="2">Multi-pass membrane protein</topology>
    </subcellularLocation>
</comment>
<dbReference type="HAMAP" id="MF_01665">
    <property type="entry name" value="HemeA_synth_type2"/>
    <property type="match status" value="1"/>
</dbReference>
<evidence type="ECO:0000313" key="13">
    <source>
        <dbReference type="EMBL" id="KAG7531633.1"/>
    </source>
</evidence>
<evidence type="ECO:0000256" key="2">
    <source>
        <dbReference type="ARBA" id="ARBA00004141"/>
    </source>
</evidence>
<feature type="transmembrane region" description="Helical" evidence="12">
    <location>
        <begin position="266"/>
        <end position="288"/>
    </location>
</feature>
<evidence type="ECO:0000256" key="11">
    <source>
        <dbReference type="ARBA" id="ARBA00048044"/>
    </source>
</evidence>
<evidence type="ECO:0000256" key="7">
    <source>
        <dbReference type="ARBA" id="ARBA00023004"/>
    </source>
</evidence>
<feature type="transmembrane region" description="Helical" evidence="12">
    <location>
        <begin position="463"/>
        <end position="483"/>
    </location>
</feature>
<dbReference type="GO" id="GO:0120547">
    <property type="term" value="F:heme A synthase activity"/>
    <property type="evidence" value="ECO:0007669"/>
    <property type="project" value="UniProtKB-EC"/>
</dbReference>
<feature type="transmembrane region" description="Helical" evidence="12">
    <location>
        <begin position="437"/>
        <end position="457"/>
    </location>
</feature>
<evidence type="ECO:0000256" key="8">
    <source>
        <dbReference type="ARBA" id="ARBA00023133"/>
    </source>
</evidence>
<keyword evidence="4" id="KW-0479">Metal-binding</keyword>
<protein>
    <submittedName>
        <fullName evidence="13">Uncharacterized protein</fullName>
    </submittedName>
</protein>
<dbReference type="GO" id="GO:0005743">
    <property type="term" value="C:mitochondrial inner membrane"/>
    <property type="evidence" value="ECO:0007669"/>
    <property type="project" value="TreeGrafter"/>
</dbReference>
<name>A0A8K0JJE1_9TREE</name>
<keyword evidence="7" id="KW-0408">Iron</keyword>
<dbReference type="InterPro" id="IPR003780">
    <property type="entry name" value="COX15/CtaA_fam"/>
</dbReference>
<feature type="transmembrane region" description="Helical" evidence="12">
    <location>
        <begin position="198"/>
        <end position="216"/>
    </location>
</feature>
<dbReference type="PANTHER" id="PTHR23289:SF2">
    <property type="entry name" value="CYTOCHROME C OXIDASE ASSEMBLY PROTEIN COX15 HOMOLOG"/>
    <property type="match status" value="1"/>
</dbReference>
<evidence type="ECO:0000256" key="4">
    <source>
        <dbReference type="ARBA" id="ARBA00022723"/>
    </source>
</evidence>
<evidence type="ECO:0000256" key="12">
    <source>
        <dbReference type="SAM" id="Phobius"/>
    </source>
</evidence>
<keyword evidence="9 12" id="KW-0472">Membrane</keyword>
<keyword evidence="5 12" id="KW-1133">Transmembrane helix</keyword>
<dbReference type="InterPro" id="IPR023754">
    <property type="entry name" value="HemeA_Synthase_type2"/>
</dbReference>
<evidence type="ECO:0000256" key="3">
    <source>
        <dbReference type="ARBA" id="ARBA00022692"/>
    </source>
</evidence>
<evidence type="ECO:0000256" key="5">
    <source>
        <dbReference type="ARBA" id="ARBA00022989"/>
    </source>
</evidence>
<accession>A0A8K0JJE1</accession>
<organism evidence="13 14">
    <name type="scientific">Filobasidium floriforme</name>
    <dbReference type="NCBI Taxonomy" id="5210"/>
    <lineage>
        <taxon>Eukaryota</taxon>
        <taxon>Fungi</taxon>
        <taxon>Dikarya</taxon>
        <taxon>Basidiomycota</taxon>
        <taxon>Agaricomycotina</taxon>
        <taxon>Tremellomycetes</taxon>
        <taxon>Filobasidiales</taxon>
        <taxon>Filobasidiaceae</taxon>
        <taxon>Filobasidium</taxon>
    </lineage>
</organism>
<reference evidence="13" key="1">
    <citation type="submission" date="2020-04" db="EMBL/GenBank/DDBJ databases">
        <title>Analysis of mating type loci in Filobasidium floriforme.</title>
        <authorList>
            <person name="Nowrousian M."/>
        </authorList>
    </citation>
    <scope>NUCLEOTIDE SEQUENCE</scope>
    <source>
        <strain evidence="13">CBS 6242</strain>
    </source>
</reference>
<keyword evidence="8" id="KW-0350">Heme biosynthesis</keyword>
<evidence type="ECO:0000256" key="6">
    <source>
        <dbReference type="ARBA" id="ARBA00023002"/>
    </source>
</evidence>
<keyword evidence="3 12" id="KW-0812">Transmembrane</keyword>
<sequence length="530" mass="57562">MSSISTCFGSGLRLAAAQTIKPRSRSCIVKTSDRLLRSLSTQATRRAAFGRTGLNARASSSTLNSTRSISFTPHSKSSATLSHVPPAAFNQEESYHRSDSKTDSLPILTTPAVANWLYLSSGLVFFIVVVGGVTRLTESGLSITEWEPVKGILPPIGDEQWMVEWEKYRVTPEGVLMNSQLDLPAFKRIFYMEWAHRIAGRVLGVGFILPAIYFVSRGKVGPNVRWKLLALAGGIGFQGFLGWYMVKSGLSEEILSTPGAVPRVSQYRLAMHLGAALLLYTGMVHTAIGINRDWKYAMGQGKTAGVDVKNLMNVLDQPAVRRFGKWASVVTAAVLFTAVSGAFVAGLDAGLIYNEFPLMGGAIVPPLDEMMDSRYAQKEDGSDKWWRNMLENPTTVQFDHRAFAMTTFACVASLPLLATRPALRRALPPNAIKWSKVALGAGLLQVTMGITTLLMLVPVPLAAAHQAGSVVLLTTMLGLLGTLRRPSRISRMWAEAKRNGTSFSTGTRTRLSSEALKGVKSGMEARVNIP</sequence>
<proteinExistence type="inferred from homology"/>
<keyword evidence="6" id="KW-0560">Oxidoreductase</keyword>
<keyword evidence="14" id="KW-1185">Reference proteome</keyword>
<evidence type="ECO:0000256" key="1">
    <source>
        <dbReference type="ARBA" id="ARBA00001970"/>
    </source>
</evidence>
<dbReference type="PANTHER" id="PTHR23289">
    <property type="entry name" value="CYTOCHROME C OXIDASE ASSEMBLY PROTEIN COX15"/>
    <property type="match status" value="1"/>
</dbReference>